<dbReference type="AlphaFoldDB" id="A0A345YQJ6"/>
<evidence type="ECO:0000313" key="3">
    <source>
        <dbReference type="EMBL" id="RRR23938.1"/>
    </source>
</evidence>
<name>A0A345YQJ6_9MICO</name>
<reference evidence="2 4" key="1">
    <citation type="submission" date="2018-07" db="EMBL/GenBank/DDBJ databases">
        <title>Brachybacterium saurashtrense DSM 23186 genome sequence.</title>
        <authorList>
            <person name="Guo L."/>
        </authorList>
    </citation>
    <scope>NUCLEOTIDE SEQUENCE [LARGE SCALE GENOMIC DNA]</scope>
    <source>
        <strain evidence="2 4">DSM 23186</strain>
    </source>
</reference>
<accession>A0A345YQJ6</accession>
<evidence type="ECO:0000313" key="4">
    <source>
        <dbReference type="Proteomes" id="UP000254236"/>
    </source>
</evidence>
<dbReference type="InterPro" id="IPR007345">
    <property type="entry name" value="Polysacch_pyruvyl_Trfase"/>
</dbReference>
<gene>
    <name evidence="2" type="ORF">DWV08_11650</name>
    <name evidence="3" type="ORF">DXU92_03400</name>
</gene>
<sequence length="330" mass="37566">MKKIALVGYFGWGNFGDELFLTVHRQELGKKYDLFVANDLLEAPYFSRPVSEITDEADAVLIGGGDLLNPLRVSDLYWQTDFLRKPTYVYGLGVPNQPFVRERVLDHYRQFFAHENCKLVVARDEESYNWIKKNLNPGEKLTWYPDPVCAMARPEAKRTEKGVLGVVMREHRSRSQDLGHLHEAIETARGMGYRIRHIALATGALGEGDLALAKELSGPDDEVVHSESLEELCQEISKVELLATIKFHGLVVATMYGVPAIAMSVTPKNRNFLRMIERPEMLVSYTNEGLKDRIHKHPARIHQKVRAQLHRSSRDGYALLREKLEESIGE</sequence>
<organism evidence="3 5">
    <name type="scientific">Brachybacterium saurashtrense</name>
    <dbReference type="NCBI Taxonomy" id="556288"/>
    <lineage>
        <taxon>Bacteria</taxon>
        <taxon>Bacillati</taxon>
        <taxon>Actinomycetota</taxon>
        <taxon>Actinomycetes</taxon>
        <taxon>Micrococcales</taxon>
        <taxon>Dermabacteraceae</taxon>
        <taxon>Brachybacterium</taxon>
    </lineage>
</organism>
<keyword evidence="4" id="KW-1185">Reference proteome</keyword>
<dbReference type="Proteomes" id="UP000282185">
    <property type="component" value="Unassembled WGS sequence"/>
</dbReference>
<dbReference type="EMBL" id="QSWH01000002">
    <property type="protein sequence ID" value="RRR23938.1"/>
    <property type="molecule type" value="Genomic_DNA"/>
</dbReference>
<proteinExistence type="predicted"/>
<dbReference type="PANTHER" id="PTHR36836:SF1">
    <property type="entry name" value="COLANIC ACID BIOSYNTHESIS PROTEIN WCAK"/>
    <property type="match status" value="1"/>
</dbReference>
<dbReference type="KEGG" id="bsau:DWV08_11650"/>
<evidence type="ECO:0000259" key="1">
    <source>
        <dbReference type="Pfam" id="PF04230"/>
    </source>
</evidence>
<dbReference type="PANTHER" id="PTHR36836">
    <property type="entry name" value="COLANIC ACID BIOSYNTHESIS PROTEIN WCAK"/>
    <property type="match status" value="1"/>
</dbReference>
<dbReference type="RefSeq" id="WP_115413948.1">
    <property type="nucleotide sequence ID" value="NZ_CP031356.1"/>
</dbReference>
<dbReference type="Pfam" id="PF04230">
    <property type="entry name" value="PS_pyruv_trans"/>
    <property type="match status" value="1"/>
</dbReference>
<dbReference type="EMBL" id="CP031356">
    <property type="protein sequence ID" value="AXK46198.1"/>
    <property type="molecule type" value="Genomic_DNA"/>
</dbReference>
<evidence type="ECO:0000313" key="2">
    <source>
        <dbReference type="EMBL" id="AXK46198.1"/>
    </source>
</evidence>
<feature type="domain" description="Polysaccharide pyruvyl transferase" evidence="1">
    <location>
        <begin position="14"/>
        <end position="265"/>
    </location>
</feature>
<evidence type="ECO:0000313" key="5">
    <source>
        <dbReference type="Proteomes" id="UP000282185"/>
    </source>
</evidence>
<protein>
    <recommendedName>
        <fullName evidence="1">Polysaccharide pyruvyl transferase domain-containing protein</fullName>
    </recommendedName>
</protein>
<reference evidence="3 5" key="2">
    <citation type="submission" date="2018-08" db="EMBL/GenBank/DDBJ databases">
        <title>Brachybacterium saurashtrense DSM 23186.</title>
        <authorList>
            <person name="Li Y."/>
        </authorList>
    </citation>
    <scope>NUCLEOTIDE SEQUENCE [LARGE SCALE GENOMIC DNA]</scope>
    <source>
        <strain evidence="3 5">DSM 23186</strain>
    </source>
</reference>
<dbReference type="Proteomes" id="UP000254236">
    <property type="component" value="Chromosome"/>
</dbReference>
<dbReference type="OrthoDB" id="3240130at2"/>